<evidence type="ECO:0000259" key="6">
    <source>
        <dbReference type="PROSITE" id="PS50928"/>
    </source>
</evidence>
<dbReference type="Pfam" id="PF00528">
    <property type="entry name" value="BPD_transp_1"/>
    <property type="match status" value="1"/>
</dbReference>
<feature type="transmembrane region" description="Helical" evidence="5">
    <location>
        <begin position="173"/>
        <end position="194"/>
    </location>
</feature>
<reference evidence="7 10" key="2">
    <citation type="submission" date="2019-07" db="EMBL/GenBank/DDBJ databases">
        <title>Whole genome shotgun sequence of Halomonas cupida NBRC 102219.</title>
        <authorList>
            <person name="Hosoyama A."/>
            <person name="Uohara A."/>
            <person name="Ohji S."/>
            <person name="Ichikawa N."/>
        </authorList>
    </citation>
    <scope>NUCLEOTIDE SEQUENCE [LARGE SCALE GENOMIC DNA]</scope>
    <source>
        <strain evidence="7 10">NBRC 102219</strain>
    </source>
</reference>
<name>A0A1M7GDV0_9GAMM</name>
<dbReference type="EMBL" id="BJXU01000058">
    <property type="protein sequence ID" value="GEN23760.1"/>
    <property type="molecule type" value="Genomic_DNA"/>
</dbReference>
<gene>
    <name evidence="7" type="ORF">HCU01_17090</name>
    <name evidence="8" type="ORF">SAMN05660971_02303</name>
</gene>
<keyword evidence="5" id="KW-0813">Transport</keyword>
<organism evidence="8 9">
    <name type="scientific">Halomonas cupida</name>
    <dbReference type="NCBI Taxonomy" id="44933"/>
    <lineage>
        <taxon>Bacteria</taxon>
        <taxon>Pseudomonadati</taxon>
        <taxon>Pseudomonadota</taxon>
        <taxon>Gammaproteobacteria</taxon>
        <taxon>Oceanospirillales</taxon>
        <taxon>Halomonadaceae</taxon>
        <taxon>Halomonas</taxon>
    </lineage>
</organism>
<feature type="domain" description="ABC transmembrane type-1" evidence="6">
    <location>
        <begin position="106"/>
        <end position="394"/>
    </location>
</feature>
<feature type="transmembrane region" description="Helical" evidence="5">
    <location>
        <begin position="375"/>
        <end position="397"/>
    </location>
</feature>
<dbReference type="InterPro" id="IPR000515">
    <property type="entry name" value="MetI-like"/>
</dbReference>
<dbReference type="Proteomes" id="UP000321726">
    <property type="component" value="Unassembled WGS sequence"/>
</dbReference>
<dbReference type="InterPro" id="IPR035906">
    <property type="entry name" value="MetI-like_sf"/>
</dbReference>
<dbReference type="PANTHER" id="PTHR42727:SF1">
    <property type="entry name" value="PHOSPHATE TRANSPORT SYSTEM PERMEASE"/>
    <property type="match status" value="1"/>
</dbReference>
<dbReference type="Proteomes" id="UP000184123">
    <property type="component" value="Unassembled WGS sequence"/>
</dbReference>
<feature type="transmembrane region" description="Helical" evidence="5">
    <location>
        <begin position="112"/>
        <end position="135"/>
    </location>
</feature>
<feature type="transmembrane region" description="Helical" evidence="5">
    <location>
        <begin position="27"/>
        <end position="52"/>
    </location>
</feature>
<dbReference type="STRING" id="44933.SAMN05660971_02303"/>
<dbReference type="Gene3D" id="1.10.3720.10">
    <property type="entry name" value="MetI-like"/>
    <property type="match status" value="2"/>
</dbReference>
<dbReference type="OrthoDB" id="9785113at2"/>
<feature type="transmembrane region" description="Helical" evidence="5">
    <location>
        <begin position="147"/>
        <end position="167"/>
    </location>
</feature>
<dbReference type="EMBL" id="FRCA01000005">
    <property type="protein sequence ID" value="SHM14295.1"/>
    <property type="molecule type" value="Genomic_DNA"/>
</dbReference>
<keyword evidence="3 5" id="KW-1133">Transmembrane helix</keyword>
<reference evidence="8 9" key="1">
    <citation type="submission" date="2016-11" db="EMBL/GenBank/DDBJ databases">
        <authorList>
            <person name="Jaros S."/>
            <person name="Januszkiewicz K."/>
            <person name="Wedrychowicz H."/>
        </authorList>
    </citation>
    <scope>NUCLEOTIDE SEQUENCE [LARGE SCALE GENOMIC DNA]</scope>
    <source>
        <strain evidence="8 9">DSM 4740</strain>
    </source>
</reference>
<comment type="subcellular location">
    <subcellularLocation>
        <location evidence="1 5">Cell membrane</location>
        <topology evidence="1 5">Multi-pass membrane protein</topology>
    </subcellularLocation>
</comment>
<sequence length="412" mass="44994">MPDTPTSDFSAQSPLHSHRYRQRRDRLARALITAGGIGVLLAVLAIGVFLAVEVLPLFLPFSSTAPELELSALWQAQPYADGLEYRWLPYRLDEGEAAYVSLVPLAWGTLEAAAWALVLAVPLALGAAIHSSLYMSRPLRARIKPTLELMEAMPGVVLGFIAGLVLGPWVEQHLAIALTTVLLLPLGVIVLAGVRRCLPSSWRLVLSLRWASMWLIPWLIVLVWLAHWLAPLLEGWWFGGDLRLWVETQLGWDVEARNALILGLAMGFAVMPGIYALAEEALVDVPRDLSDGAQAMGATRWQTLTRVVLPVAWPGIFSAVMIGAGRAVGETMIVLMASGNTALMNGNPLDGLRSLAASIAIELPEAGPGGTHYRLLLLAALALFLFTFLVNTLAELVRTRLRRRFRMLRSDS</sequence>
<dbReference type="GO" id="GO:0055085">
    <property type="term" value="P:transmembrane transport"/>
    <property type="evidence" value="ECO:0007669"/>
    <property type="project" value="InterPro"/>
</dbReference>
<evidence type="ECO:0000313" key="10">
    <source>
        <dbReference type="Proteomes" id="UP000321726"/>
    </source>
</evidence>
<evidence type="ECO:0000313" key="9">
    <source>
        <dbReference type="Proteomes" id="UP000184123"/>
    </source>
</evidence>
<feature type="transmembrane region" description="Helical" evidence="5">
    <location>
        <begin position="259"/>
        <end position="278"/>
    </location>
</feature>
<evidence type="ECO:0000256" key="5">
    <source>
        <dbReference type="RuleBase" id="RU363032"/>
    </source>
</evidence>
<evidence type="ECO:0000313" key="7">
    <source>
        <dbReference type="EMBL" id="GEN23760.1"/>
    </source>
</evidence>
<evidence type="ECO:0000256" key="3">
    <source>
        <dbReference type="ARBA" id="ARBA00022989"/>
    </source>
</evidence>
<dbReference type="PANTHER" id="PTHR42727">
    <property type="entry name" value="PHOSPHATE TRANSPORT SYSTEM PERMEASE PROTEIN"/>
    <property type="match status" value="1"/>
</dbReference>
<evidence type="ECO:0000256" key="4">
    <source>
        <dbReference type="ARBA" id="ARBA00023136"/>
    </source>
</evidence>
<dbReference type="RefSeq" id="WP_073435332.1">
    <property type="nucleotide sequence ID" value="NZ_BJXU01000058.1"/>
</dbReference>
<dbReference type="GO" id="GO:0005886">
    <property type="term" value="C:plasma membrane"/>
    <property type="evidence" value="ECO:0007669"/>
    <property type="project" value="UniProtKB-SubCell"/>
</dbReference>
<dbReference type="SUPFAM" id="SSF161098">
    <property type="entry name" value="MetI-like"/>
    <property type="match status" value="2"/>
</dbReference>
<dbReference type="PROSITE" id="PS50928">
    <property type="entry name" value="ABC_TM1"/>
    <property type="match status" value="1"/>
</dbReference>
<feature type="transmembrane region" description="Helical" evidence="5">
    <location>
        <begin position="307"/>
        <end position="328"/>
    </location>
</feature>
<keyword evidence="4 5" id="KW-0472">Membrane</keyword>
<dbReference type="AlphaFoldDB" id="A0A1M7GDV0"/>
<evidence type="ECO:0000256" key="2">
    <source>
        <dbReference type="ARBA" id="ARBA00022692"/>
    </source>
</evidence>
<dbReference type="CDD" id="cd06261">
    <property type="entry name" value="TM_PBP2"/>
    <property type="match status" value="1"/>
</dbReference>
<evidence type="ECO:0000256" key="1">
    <source>
        <dbReference type="ARBA" id="ARBA00004651"/>
    </source>
</evidence>
<keyword evidence="2 5" id="KW-0812">Transmembrane</keyword>
<protein>
    <submittedName>
        <fullName evidence="8">Phosphate transport system permease protein</fullName>
    </submittedName>
</protein>
<evidence type="ECO:0000313" key="8">
    <source>
        <dbReference type="EMBL" id="SHM14295.1"/>
    </source>
</evidence>
<feature type="transmembrane region" description="Helical" evidence="5">
    <location>
        <begin position="215"/>
        <end position="239"/>
    </location>
</feature>
<proteinExistence type="inferred from homology"/>
<accession>A0A1M7GDV0</accession>
<comment type="similarity">
    <text evidence="5">Belongs to the binding-protein-dependent transport system permease family.</text>
</comment>
<keyword evidence="10" id="KW-1185">Reference proteome</keyword>